<reference evidence="1" key="1">
    <citation type="submission" date="2019-07" db="EMBL/GenBank/DDBJ databases">
        <authorList>
            <person name="Palmer J.M."/>
        </authorList>
    </citation>
    <scope>NUCLEOTIDE SEQUENCE</scope>
    <source>
        <strain evidence="1">PC9</strain>
    </source>
</reference>
<dbReference type="EMBL" id="JACETU010000006">
    <property type="protein sequence ID" value="KAF7426525.1"/>
    <property type="molecule type" value="Genomic_DNA"/>
</dbReference>
<keyword evidence="2" id="KW-1185">Reference proteome</keyword>
<organism evidence="1 2">
    <name type="scientific">Pleurotus ostreatus</name>
    <name type="common">Oyster mushroom</name>
    <name type="synonym">White-rot fungus</name>
    <dbReference type="NCBI Taxonomy" id="5322"/>
    <lineage>
        <taxon>Eukaryota</taxon>
        <taxon>Fungi</taxon>
        <taxon>Dikarya</taxon>
        <taxon>Basidiomycota</taxon>
        <taxon>Agaricomycotina</taxon>
        <taxon>Agaricomycetes</taxon>
        <taxon>Agaricomycetidae</taxon>
        <taxon>Agaricales</taxon>
        <taxon>Pleurotineae</taxon>
        <taxon>Pleurotaceae</taxon>
        <taxon>Pleurotus</taxon>
    </lineage>
</organism>
<comment type="caution">
    <text evidence="1">The sequence shown here is derived from an EMBL/GenBank/DDBJ whole genome shotgun (WGS) entry which is preliminary data.</text>
</comment>
<protein>
    <submittedName>
        <fullName evidence="1">Uncharacterized protein</fullName>
    </submittedName>
</protein>
<dbReference type="GeneID" id="59378712"/>
<accession>A0A8H7DQQ4</accession>
<evidence type="ECO:0000313" key="2">
    <source>
        <dbReference type="Proteomes" id="UP000623687"/>
    </source>
</evidence>
<gene>
    <name evidence="1" type="ORF">PC9H_008894</name>
</gene>
<dbReference type="VEuPathDB" id="FungiDB:PC9H_008894"/>
<dbReference type="Proteomes" id="UP000623687">
    <property type="component" value="Unassembled WGS sequence"/>
</dbReference>
<name>A0A8H7DQQ4_PLEOS</name>
<evidence type="ECO:0000313" key="1">
    <source>
        <dbReference type="EMBL" id="KAF7426525.1"/>
    </source>
</evidence>
<dbReference type="AlphaFoldDB" id="A0A8H7DQQ4"/>
<sequence>MDEYTIEYILEAKRLSATDGIPFSGQLPPEKKNYAQYEYKIKSLLIDYATADEPATLGVRNGLRWKMMYKVFDFPPPLHLLQAAAKTQLPSAEVEQMSTLPNLLQRVFTKVVQQSSSRNGLSRDETGLILTVWMTVQLILWLRPGLDLRMPVYFIFGHGSGSLHTAWLLEILNARTALDEDVPSVVDPSGLPSAPGELRFKHPTVDGAEVVISVMSRSGASHGASDEAE</sequence>
<dbReference type="RefSeq" id="XP_036629829.1">
    <property type="nucleotide sequence ID" value="XM_036778401.1"/>
</dbReference>
<proteinExistence type="predicted"/>